<dbReference type="AlphaFoldDB" id="A0A7U2I1Y0"/>
<evidence type="ECO:0000313" key="2">
    <source>
        <dbReference type="Proteomes" id="UP000663193"/>
    </source>
</evidence>
<dbReference type="EMBL" id="CP069031">
    <property type="protein sequence ID" value="QRC98833.1"/>
    <property type="molecule type" value="Genomic_DNA"/>
</dbReference>
<keyword evidence="2" id="KW-1185">Reference proteome</keyword>
<organism evidence="1 2">
    <name type="scientific">Phaeosphaeria nodorum (strain SN15 / ATCC MYA-4574 / FGSC 10173)</name>
    <name type="common">Glume blotch fungus</name>
    <name type="synonym">Parastagonospora nodorum</name>
    <dbReference type="NCBI Taxonomy" id="321614"/>
    <lineage>
        <taxon>Eukaryota</taxon>
        <taxon>Fungi</taxon>
        <taxon>Dikarya</taxon>
        <taxon>Ascomycota</taxon>
        <taxon>Pezizomycotina</taxon>
        <taxon>Dothideomycetes</taxon>
        <taxon>Pleosporomycetidae</taxon>
        <taxon>Pleosporales</taxon>
        <taxon>Pleosporineae</taxon>
        <taxon>Phaeosphaeriaceae</taxon>
        <taxon>Parastagonospora</taxon>
    </lineage>
</organism>
<gene>
    <name evidence="1" type="ORF">JI435_436400</name>
</gene>
<sequence length="113" mass="12177">MRPHDPLHSLPDMDSDNTRFQAYSTIVQTSQEPLVRPSASKTSENRIFGAQCVRGRPDGLASMLSSIRGGSLSFHLTAPARAGRAIDSDPQARNKVAFVKATPPRSCVAELDG</sequence>
<name>A0A7U2I1Y0_PHANO</name>
<proteinExistence type="predicted"/>
<reference evidence="2" key="1">
    <citation type="journal article" date="2021" name="BMC Genomics">
        <title>Chromosome-level genome assembly and manually-curated proteome of model necrotroph Parastagonospora nodorum Sn15 reveals a genome-wide trove of candidate effector homologs, and redundancy of virulence-related functions within an accessory chromosome.</title>
        <authorList>
            <person name="Bertazzoni S."/>
            <person name="Jones D.A.B."/>
            <person name="Phan H.T."/>
            <person name="Tan K.-C."/>
            <person name="Hane J.K."/>
        </authorList>
    </citation>
    <scope>NUCLEOTIDE SEQUENCE [LARGE SCALE GENOMIC DNA]</scope>
    <source>
        <strain evidence="2">SN15 / ATCC MYA-4574 / FGSC 10173)</strain>
    </source>
</reference>
<evidence type="ECO:0000313" key="1">
    <source>
        <dbReference type="EMBL" id="QRC98833.1"/>
    </source>
</evidence>
<dbReference type="Proteomes" id="UP000663193">
    <property type="component" value="Chromosome 9"/>
</dbReference>
<protein>
    <submittedName>
        <fullName evidence="1">Uncharacterized protein</fullName>
    </submittedName>
</protein>
<accession>A0A7U2I1Y0</accession>
<dbReference type="VEuPathDB" id="FungiDB:JI435_436400"/>